<dbReference type="Pfam" id="PF13759">
    <property type="entry name" value="2OG-FeII_Oxy_5"/>
    <property type="match status" value="1"/>
</dbReference>
<dbReference type="Gene3D" id="2.60.120.620">
    <property type="entry name" value="q2cbj1_9rhob like domain"/>
    <property type="match status" value="1"/>
</dbReference>
<dbReference type="OrthoDB" id="549777at2"/>
<accession>A0A2Z4PW15</accession>
<gene>
    <name evidence="1" type="ORF">A8139_17495</name>
</gene>
<reference evidence="1 2" key="1">
    <citation type="submission" date="2016-06" db="EMBL/GenBank/DDBJ databases">
        <title>The sequenced genome of the ice-adhering bacterium Marinomonas primoryensis, from Antarctica.</title>
        <authorList>
            <person name="Graham L."/>
            <person name="Vance T.D.R."/>
            <person name="Davies P.L."/>
        </authorList>
    </citation>
    <scope>NUCLEOTIDE SEQUENCE [LARGE SCALE GENOMIC DNA]</scope>
    <source>
        <strain evidence="1 2">AceL</strain>
    </source>
</reference>
<organism evidence="1 2">
    <name type="scientific">Marinomonas primoryensis</name>
    <dbReference type="NCBI Taxonomy" id="178399"/>
    <lineage>
        <taxon>Bacteria</taxon>
        <taxon>Pseudomonadati</taxon>
        <taxon>Pseudomonadota</taxon>
        <taxon>Gammaproteobacteria</taxon>
        <taxon>Oceanospirillales</taxon>
        <taxon>Oceanospirillaceae</taxon>
        <taxon>Marinomonas</taxon>
    </lineage>
</organism>
<sequence length="230" mass="26207">MAIDIWFPLAIYYEDVKDAQKHKNKMLDKIHTLRNKAVTKRTNEESSWTGDIHDIDQLHNDSDFSWLTLEVRKHTLEYLKTLGLNISKIDVYAQRSWPIIAEKGQSVSRHTHPNANLSVVYYISVGTDANPGSTRFFNVSKYNELSGSLSSSMTEAYSEFNTLNFEQADYAPKEGRIVIFPSKQPHDVTANECDSPRISISYDLVITAQKETDKGTPEFLMPSPSSWVKL</sequence>
<proteinExistence type="predicted"/>
<dbReference type="EMBL" id="CP016181">
    <property type="protein sequence ID" value="AWY01555.1"/>
    <property type="molecule type" value="Genomic_DNA"/>
</dbReference>
<dbReference type="Proteomes" id="UP000249898">
    <property type="component" value="Chromosome"/>
</dbReference>
<dbReference type="RefSeq" id="WP_112140145.1">
    <property type="nucleotide sequence ID" value="NZ_CP016181.1"/>
</dbReference>
<evidence type="ECO:0008006" key="3">
    <source>
        <dbReference type="Google" id="ProtNLM"/>
    </source>
</evidence>
<protein>
    <recommendedName>
        <fullName evidence="3">Fe2OG dioxygenase domain-containing protein</fullName>
    </recommendedName>
</protein>
<dbReference type="AlphaFoldDB" id="A0A2Z4PW15"/>
<evidence type="ECO:0000313" key="2">
    <source>
        <dbReference type="Proteomes" id="UP000249898"/>
    </source>
</evidence>
<name>A0A2Z4PW15_9GAMM</name>
<evidence type="ECO:0000313" key="1">
    <source>
        <dbReference type="EMBL" id="AWY01555.1"/>
    </source>
</evidence>
<dbReference type="InterPro" id="IPR012668">
    <property type="entry name" value="CHP02466"/>
</dbReference>
<dbReference type="NCBIfam" id="TIGR02466">
    <property type="entry name" value="TIGR02466 family protein"/>
    <property type="match status" value="1"/>
</dbReference>